<organism evidence="1 2">
    <name type="scientific">Gemmobacter caeni</name>
    <dbReference type="NCBI Taxonomy" id="589035"/>
    <lineage>
        <taxon>Bacteria</taxon>
        <taxon>Pseudomonadati</taxon>
        <taxon>Pseudomonadota</taxon>
        <taxon>Alphaproteobacteria</taxon>
        <taxon>Rhodobacterales</taxon>
        <taxon>Paracoccaceae</taxon>
        <taxon>Gemmobacter</taxon>
    </lineage>
</organism>
<name>A0A2T6BAQ6_9RHOB</name>
<dbReference type="AlphaFoldDB" id="A0A2T6BAQ6"/>
<proteinExistence type="predicted"/>
<gene>
    <name evidence="1" type="ORF">C8N34_10155</name>
</gene>
<reference evidence="1 2" key="1">
    <citation type="submission" date="2018-04" db="EMBL/GenBank/DDBJ databases">
        <title>Genomic Encyclopedia of Archaeal and Bacterial Type Strains, Phase II (KMG-II): from individual species to whole genera.</title>
        <authorList>
            <person name="Goeker M."/>
        </authorList>
    </citation>
    <scope>NUCLEOTIDE SEQUENCE [LARGE SCALE GENOMIC DNA]</scope>
    <source>
        <strain evidence="1 2">DSM 21823</strain>
    </source>
</reference>
<sequence>MNMHWLLRMARWARNPPSEGRVKLVLGVIAACLVLAGIEWVWGWPDWLTTQKIPRMP</sequence>
<dbReference type="Proteomes" id="UP000244224">
    <property type="component" value="Unassembled WGS sequence"/>
</dbReference>
<dbReference type="RefSeq" id="WP_170120515.1">
    <property type="nucleotide sequence ID" value="NZ_QBKP01000001.1"/>
</dbReference>
<protein>
    <submittedName>
        <fullName evidence="1">Uncharacterized protein</fullName>
    </submittedName>
</protein>
<dbReference type="EMBL" id="QBKP01000001">
    <property type="protein sequence ID" value="PTX53143.1"/>
    <property type="molecule type" value="Genomic_DNA"/>
</dbReference>
<keyword evidence="2" id="KW-1185">Reference proteome</keyword>
<evidence type="ECO:0000313" key="2">
    <source>
        <dbReference type="Proteomes" id="UP000244224"/>
    </source>
</evidence>
<comment type="caution">
    <text evidence="1">The sequence shown here is derived from an EMBL/GenBank/DDBJ whole genome shotgun (WGS) entry which is preliminary data.</text>
</comment>
<accession>A0A2T6BAQ6</accession>
<evidence type="ECO:0000313" key="1">
    <source>
        <dbReference type="EMBL" id="PTX53143.1"/>
    </source>
</evidence>